<dbReference type="EMBL" id="JAAVTX010000001">
    <property type="protein sequence ID" value="NKE43436.1"/>
    <property type="molecule type" value="Genomic_DNA"/>
</dbReference>
<proteinExistence type="predicted"/>
<name>A0ABX1ES26_9PROT</name>
<gene>
    <name evidence="1" type="ORF">HB662_01510</name>
</gene>
<protein>
    <submittedName>
        <fullName evidence="1">Uncharacterized protein</fullName>
    </submittedName>
</protein>
<dbReference type="RefSeq" id="WP_168046427.1">
    <property type="nucleotide sequence ID" value="NZ_JAATJR010000001.1"/>
</dbReference>
<reference evidence="1 2" key="1">
    <citation type="submission" date="2020-03" db="EMBL/GenBank/DDBJ databases">
        <title>Roseomonas selenitidurans sp. nov. isolated from soil.</title>
        <authorList>
            <person name="Liu H."/>
        </authorList>
    </citation>
    <scope>NUCLEOTIDE SEQUENCE [LARGE SCALE GENOMIC DNA]</scope>
    <source>
        <strain evidence="1 2">JCM 15073</strain>
    </source>
</reference>
<evidence type="ECO:0000313" key="1">
    <source>
        <dbReference type="EMBL" id="NKE43436.1"/>
    </source>
</evidence>
<accession>A0ABX1ES26</accession>
<dbReference type="Proteomes" id="UP000765160">
    <property type="component" value="Unassembled WGS sequence"/>
</dbReference>
<comment type="caution">
    <text evidence="1">The sequence shown here is derived from an EMBL/GenBank/DDBJ whole genome shotgun (WGS) entry which is preliminary data.</text>
</comment>
<sequence>MALTVPPAELVGADRELLRLREVAVAASAADAEAAERFGAAELAADRAAEAEAQEAQSAAWEAYASALFDMAEIPAASFAGVAAKASAPVAFRDGCGGMARAEFLLLTSAAEDGARLLANLALPGSQVVPAASPDTTLLRLVDRWASLTAELQGLGEAEDGLPIGDPRGKAVIAEMNRLGVRRRLVLRAIADTPAATRRGRAAKAEILRDYIEGRDDPVSLLAASLARDLVGGAVA</sequence>
<evidence type="ECO:0000313" key="2">
    <source>
        <dbReference type="Proteomes" id="UP000765160"/>
    </source>
</evidence>
<organism evidence="1 2">
    <name type="scientific">Falsiroseomonas frigidaquae</name>
    <dbReference type="NCBI Taxonomy" id="487318"/>
    <lineage>
        <taxon>Bacteria</taxon>
        <taxon>Pseudomonadati</taxon>
        <taxon>Pseudomonadota</taxon>
        <taxon>Alphaproteobacteria</taxon>
        <taxon>Acetobacterales</taxon>
        <taxon>Roseomonadaceae</taxon>
        <taxon>Falsiroseomonas</taxon>
    </lineage>
</organism>
<keyword evidence="2" id="KW-1185">Reference proteome</keyword>